<dbReference type="RefSeq" id="WP_184677042.1">
    <property type="nucleotide sequence ID" value="NZ_JACHGY010000001.1"/>
</dbReference>
<evidence type="ECO:0000256" key="1">
    <source>
        <dbReference type="ARBA" id="ARBA00006484"/>
    </source>
</evidence>
<accession>A0A7X0LKB4</accession>
<dbReference type="EMBL" id="JACHGY010000001">
    <property type="protein sequence ID" value="MBB6429466.1"/>
    <property type="molecule type" value="Genomic_DNA"/>
</dbReference>
<dbReference type="InterPro" id="IPR036291">
    <property type="entry name" value="NAD(P)-bd_dom_sf"/>
</dbReference>
<dbReference type="GO" id="GO:0016491">
    <property type="term" value="F:oxidoreductase activity"/>
    <property type="evidence" value="ECO:0007669"/>
    <property type="project" value="UniProtKB-KW"/>
</dbReference>
<dbReference type="PRINTS" id="PR00081">
    <property type="entry name" value="GDHRDH"/>
</dbReference>
<protein>
    <submittedName>
        <fullName evidence="4">NAD(P)-dependent dehydrogenase (Short-subunit alcohol dehydrogenase family)</fullName>
    </submittedName>
</protein>
<sequence length="240" mass="24755">MNIQGTTAFVTGANRGIGRALVEALLQRGASKVYAAARQLGSLDGVVALDPQRVVAVELDVTNADQVAAAAQQAGDVDLLINNAGKLDFGGVLEADLDSLAGQLDVNLYGLLRVTRAFQPALTQATGGVVNLLSVVSLAPMPGIGHYSASKAIAHSVTESMRADFTESGVSVFGVFPGPVDTDMAKDVPMDKTAPEDVARDILSGIEADQHDIFPDPFAEQVQAGWAADPKAVAAQFAGA</sequence>
<dbReference type="Pfam" id="PF00106">
    <property type="entry name" value="adh_short"/>
    <property type="match status" value="1"/>
</dbReference>
<evidence type="ECO:0000256" key="3">
    <source>
        <dbReference type="RuleBase" id="RU000363"/>
    </source>
</evidence>
<dbReference type="PRINTS" id="PR00080">
    <property type="entry name" value="SDRFAMILY"/>
</dbReference>
<keyword evidence="5" id="KW-1185">Reference proteome</keyword>
<dbReference type="GO" id="GO:0005829">
    <property type="term" value="C:cytosol"/>
    <property type="evidence" value="ECO:0007669"/>
    <property type="project" value="TreeGrafter"/>
</dbReference>
<gene>
    <name evidence="4" type="ORF">HNQ40_001272</name>
</gene>
<proteinExistence type="inferred from homology"/>
<keyword evidence="2" id="KW-0560">Oxidoreductase</keyword>
<dbReference type="NCBIfam" id="NF006118">
    <property type="entry name" value="PRK08264.1-4"/>
    <property type="match status" value="1"/>
</dbReference>
<evidence type="ECO:0000313" key="4">
    <source>
        <dbReference type="EMBL" id="MBB6429466.1"/>
    </source>
</evidence>
<evidence type="ECO:0000256" key="2">
    <source>
        <dbReference type="ARBA" id="ARBA00023002"/>
    </source>
</evidence>
<name>A0A7X0LKB4_9BACT</name>
<dbReference type="AlphaFoldDB" id="A0A7X0LKB4"/>
<dbReference type="PANTHER" id="PTHR43391">
    <property type="entry name" value="RETINOL DEHYDROGENASE-RELATED"/>
    <property type="match status" value="1"/>
</dbReference>
<organism evidence="4 5">
    <name type="scientific">Algisphaera agarilytica</name>
    <dbReference type="NCBI Taxonomy" id="1385975"/>
    <lineage>
        <taxon>Bacteria</taxon>
        <taxon>Pseudomonadati</taxon>
        <taxon>Planctomycetota</taxon>
        <taxon>Phycisphaerae</taxon>
        <taxon>Phycisphaerales</taxon>
        <taxon>Phycisphaeraceae</taxon>
        <taxon>Algisphaera</taxon>
    </lineage>
</organism>
<comment type="caution">
    <text evidence="4">The sequence shown here is derived from an EMBL/GenBank/DDBJ whole genome shotgun (WGS) entry which is preliminary data.</text>
</comment>
<evidence type="ECO:0000313" key="5">
    <source>
        <dbReference type="Proteomes" id="UP000541810"/>
    </source>
</evidence>
<dbReference type="Proteomes" id="UP000541810">
    <property type="component" value="Unassembled WGS sequence"/>
</dbReference>
<dbReference type="SUPFAM" id="SSF51735">
    <property type="entry name" value="NAD(P)-binding Rossmann-fold domains"/>
    <property type="match status" value="1"/>
</dbReference>
<dbReference type="Gene3D" id="3.40.50.720">
    <property type="entry name" value="NAD(P)-binding Rossmann-like Domain"/>
    <property type="match status" value="1"/>
</dbReference>
<dbReference type="InterPro" id="IPR002347">
    <property type="entry name" value="SDR_fam"/>
</dbReference>
<comment type="similarity">
    <text evidence="1 3">Belongs to the short-chain dehydrogenases/reductases (SDR) family.</text>
</comment>
<dbReference type="PANTHER" id="PTHR43391:SF91">
    <property type="entry name" value="OS04G0390700 PROTEIN"/>
    <property type="match status" value="1"/>
</dbReference>
<reference evidence="4 5" key="1">
    <citation type="submission" date="2020-08" db="EMBL/GenBank/DDBJ databases">
        <title>Genomic Encyclopedia of Type Strains, Phase IV (KMG-IV): sequencing the most valuable type-strain genomes for metagenomic binning, comparative biology and taxonomic classification.</title>
        <authorList>
            <person name="Goeker M."/>
        </authorList>
    </citation>
    <scope>NUCLEOTIDE SEQUENCE [LARGE SCALE GENOMIC DNA]</scope>
    <source>
        <strain evidence="4 5">DSM 103725</strain>
    </source>
</reference>